<feature type="compositionally biased region" description="Pro residues" evidence="8">
    <location>
        <begin position="397"/>
        <end position="409"/>
    </location>
</feature>
<feature type="compositionally biased region" description="Low complexity" evidence="8">
    <location>
        <begin position="202"/>
        <end position="211"/>
    </location>
</feature>
<dbReference type="GO" id="GO:0000978">
    <property type="term" value="F:RNA polymerase II cis-regulatory region sequence-specific DNA binding"/>
    <property type="evidence" value="ECO:0007669"/>
    <property type="project" value="TreeGrafter"/>
</dbReference>
<gene>
    <name evidence="10" type="ORF">SCHCODRAFT_257987</name>
</gene>
<feature type="DNA-binding region" description="Homeobox" evidence="6">
    <location>
        <begin position="78"/>
        <end position="137"/>
    </location>
</feature>
<feature type="region of interest" description="Disordered" evidence="8">
    <location>
        <begin position="1"/>
        <end position="52"/>
    </location>
</feature>
<feature type="compositionally biased region" description="Low complexity" evidence="8">
    <location>
        <begin position="164"/>
        <end position="190"/>
    </location>
</feature>
<dbReference type="SMART" id="SM00389">
    <property type="entry name" value="HOX"/>
    <property type="match status" value="1"/>
</dbReference>
<feature type="region of interest" description="Disordered" evidence="8">
    <location>
        <begin position="134"/>
        <end position="245"/>
    </location>
</feature>
<dbReference type="PROSITE" id="PS50071">
    <property type="entry name" value="HOMEOBOX_2"/>
    <property type="match status" value="1"/>
</dbReference>
<dbReference type="Pfam" id="PF00046">
    <property type="entry name" value="Homeodomain"/>
    <property type="match status" value="1"/>
</dbReference>
<dbReference type="OrthoDB" id="6159439at2759"/>
<keyword evidence="3 6" id="KW-0238">DNA-binding</keyword>
<dbReference type="KEGG" id="scm:SCHCO_0257987"/>
<dbReference type="SMR" id="D8QC19"/>
<evidence type="ECO:0000256" key="1">
    <source>
        <dbReference type="ARBA" id="ARBA00004123"/>
    </source>
</evidence>
<evidence type="ECO:0000259" key="9">
    <source>
        <dbReference type="PROSITE" id="PS50071"/>
    </source>
</evidence>
<accession>D8QC19</accession>
<dbReference type="eggNOG" id="KOG0490">
    <property type="taxonomic scope" value="Eukaryota"/>
</dbReference>
<evidence type="ECO:0000256" key="6">
    <source>
        <dbReference type="PROSITE-ProRule" id="PRU00108"/>
    </source>
</evidence>
<dbReference type="HOGENOM" id="CLU_382688_0_0_1"/>
<dbReference type="PANTHER" id="PTHR45793">
    <property type="entry name" value="HOMEOBOX PROTEIN"/>
    <property type="match status" value="1"/>
</dbReference>
<evidence type="ECO:0000256" key="2">
    <source>
        <dbReference type="ARBA" id="ARBA00022473"/>
    </source>
</evidence>
<feature type="domain" description="Homeobox" evidence="9">
    <location>
        <begin position="76"/>
        <end position="136"/>
    </location>
</feature>
<organism evidence="11">
    <name type="scientific">Schizophyllum commune (strain H4-8 / FGSC 9210)</name>
    <name type="common">Split gill fungus</name>
    <dbReference type="NCBI Taxonomy" id="578458"/>
    <lineage>
        <taxon>Eukaryota</taxon>
        <taxon>Fungi</taxon>
        <taxon>Dikarya</taxon>
        <taxon>Basidiomycota</taxon>
        <taxon>Agaricomycotina</taxon>
        <taxon>Agaricomycetes</taxon>
        <taxon>Agaricomycetidae</taxon>
        <taxon>Agaricales</taxon>
        <taxon>Schizophyllaceae</taxon>
        <taxon>Schizophyllum</taxon>
    </lineage>
</organism>
<dbReference type="InterPro" id="IPR017970">
    <property type="entry name" value="Homeobox_CS"/>
</dbReference>
<evidence type="ECO:0000256" key="3">
    <source>
        <dbReference type="ARBA" id="ARBA00023125"/>
    </source>
</evidence>
<proteinExistence type="predicted"/>
<evidence type="ECO:0000313" key="10">
    <source>
        <dbReference type="EMBL" id="EFI94853.1"/>
    </source>
</evidence>
<evidence type="ECO:0000256" key="4">
    <source>
        <dbReference type="ARBA" id="ARBA00023155"/>
    </source>
</evidence>
<dbReference type="GeneID" id="9591176"/>
<feature type="compositionally biased region" description="Polar residues" evidence="8">
    <location>
        <begin position="604"/>
        <end position="620"/>
    </location>
</feature>
<dbReference type="GO" id="GO:0000981">
    <property type="term" value="F:DNA-binding transcription factor activity, RNA polymerase II-specific"/>
    <property type="evidence" value="ECO:0007669"/>
    <property type="project" value="InterPro"/>
</dbReference>
<feature type="compositionally biased region" description="Low complexity" evidence="8">
    <location>
        <begin position="583"/>
        <end position="602"/>
    </location>
</feature>
<dbReference type="InParanoid" id="D8QC19"/>
<sequence>MLPRSASIPSPTHALSQPAHPQQVPPPPFYPDQRSFEPLEYGHRHPSHFHGHPYLQHPGQPMDILADYRTFFPYQPNEVKHRRRTTAVQLKVLEGIFKTETKPNAALRNKLAVQLEMTARGVQVWFQNRRAKEKLKASKASKAKEEKSNADKADASPPSPSNPPTGGSSSSTTTPAAEESKSDQSAATTPPTTPPSKPDSPPDSSAISPPALTINVAPSEPPSLQSPWQAPASGGSPAQHTLPVAPVPSVDDAALLAQRRGSLPAHLYSTVDPSSDLLSVHHDQFARRRSVDASLQRLPYNPYAPVARARNGMHSGLNPHRGPAQRGLCPPMARAISMDARRFSVDVVPSAQRMYSRPSPQLPYSRPSLPNGSLTSLPNGSRPSLPNGTMYAYTQRPVPPSPIPGPLPAPNFSFGAPMPPAESEQDSPRREDFDGHPRDFDGQSLASSYAASSRFGSLASISTTDSQHTYYSDVTDPADYALRRASMTSNQFLGMMSNLDVSDNSGEQCYSGKQAGYPGAQGGMYGAAQAQQQQQTSGEAAHAVYTSEAAHAAYPSPAPTLSPKDNALGMGPAHMQRAQSTMQSEQQQAYEQQQQQQAYDQSRSYEQQQPSVPANQSSCSPPDAYYPEGSLQVQYPDMYETGISPSGHYVPATSYSVPAYPLDDNYMGGYTATDAGYAANDAGYGVNDASSRLEFAHPPDWSTGYSPVAETAPCDLGAYVRYQ</sequence>
<dbReference type="Proteomes" id="UP000007431">
    <property type="component" value="Unassembled WGS sequence"/>
</dbReference>
<evidence type="ECO:0000256" key="7">
    <source>
        <dbReference type="RuleBase" id="RU000682"/>
    </source>
</evidence>
<dbReference type="InterPro" id="IPR009057">
    <property type="entry name" value="Homeodomain-like_sf"/>
</dbReference>
<dbReference type="OMA" id="VPIAKSH"/>
<dbReference type="CDD" id="cd00086">
    <property type="entry name" value="homeodomain"/>
    <property type="match status" value="1"/>
</dbReference>
<keyword evidence="11" id="KW-1185">Reference proteome</keyword>
<reference evidence="10 11" key="1">
    <citation type="journal article" date="2010" name="Nat. Biotechnol.">
        <title>Genome sequence of the model mushroom Schizophyllum commune.</title>
        <authorList>
            <person name="Ohm R.A."/>
            <person name="de Jong J.F."/>
            <person name="Lugones L.G."/>
            <person name="Aerts A."/>
            <person name="Kothe E."/>
            <person name="Stajich J.E."/>
            <person name="de Vries R.P."/>
            <person name="Record E."/>
            <person name="Levasseur A."/>
            <person name="Baker S.E."/>
            <person name="Bartholomew K.A."/>
            <person name="Coutinho P.M."/>
            <person name="Erdmann S."/>
            <person name="Fowler T.J."/>
            <person name="Gathman A.C."/>
            <person name="Lombard V."/>
            <person name="Henrissat B."/>
            <person name="Knabe N."/>
            <person name="Kuees U."/>
            <person name="Lilly W.W."/>
            <person name="Lindquist E."/>
            <person name="Lucas S."/>
            <person name="Magnuson J.K."/>
            <person name="Piumi F."/>
            <person name="Raudaskoski M."/>
            <person name="Salamov A."/>
            <person name="Schmutz J."/>
            <person name="Schwarze F.W.M.R."/>
            <person name="vanKuyk P.A."/>
            <person name="Horton J.S."/>
            <person name="Grigoriev I.V."/>
            <person name="Woesten H.A.B."/>
        </authorList>
    </citation>
    <scope>NUCLEOTIDE SEQUENCE [LARGE SCALE GENOMIC DNA]</scope>
    <source>
        <strain evidence="11">H4-8 / FGSC 9210</strain>
    </source>
</reference>
<comment type="subcellular location">
    <subcellularLocation>
        <location evidence="1 6 7">Nucleus</location>
    </subcellularLocation>
</comment>
<dbReference type="Gene3D" id="1.10.10.60">
    <property type="entry name" value="Homeodomain-like"/>
    <property type="match status" value="1"/>
</dbReference>
<evidence type="ECO:0000256" key="5">
    <source>
        <dbReference type="ARBA" id="ARBA00023242"/>
    </source>
</evidence>
<name>D8QC19_SCHCM</name>
<feature type="compositionally biased region" description="Basic and acidic residues" evidence="8">
    <location>
        <begin position="426"/>
        <end position="441"/>
    </location>
</feature>
<dbReference type="GO" id="GO:0005634">
    <property type="term" value="C:nucleus"/>
    <property type="evidence" value="ECO:0007669"/>
    <property type="project" value="UniProtKB-SubCell"/>
</dbReference>
<feature type="region of interest" description="Disordered" evidence="8">
    <location>
        <begin position="352"/>
        <end position="444"/>
    </location>
</feature>
<dbReference type="VEuPathDB" id="FungiDB:SCHCODRAFT_0257987"/>
<evidence type="ECO:0000313" key="11">
    <source>
        <dbReference type="Proteomes" id="UP000007431"/>
    </source>
</evidence>
<dbReference type="AlphaFoldDB" id="D8QC19"/>
<feature type="compositionally biased region" description="Polar residues" evidence="8">
    <location>
        <begin position="368"/>
        <end position="387"/>
    </location>
</feature>
<feature type="region of interest" description="Disordered" evidence="8">
    <location>
        <begin position="554"/>
        <end position="629"/>
    </location>
</feature>
<feature type="compositionally biased region" description="Pro residues" evidence="8">
    <location>
        <begin position="191"/>
        <end position="201"/>
    </location>
</feature>
<feature type="compositionally biased region" description="Basic and acidic residues" evidence="8">
    <location>
        <begin position="34"/>
        <end position="43"/>
    </location>
</feature>
<dbReference type="SUPFAM" id="SSF46689">
    <property type="entry name" value="Homeodomain-like"/>
    <property type="match status" value="1"/>
</dbReference>
<dbReference type="InterPro" id="IPR001356">
    <property type="entry name" value="HD"/>
</dbReference>
<evidence type="ECO:0000256" key="8">
    <source>
        <dbReference type="SAM" id="MobiDB-lite"/>
    </source>
</evidence>
<protein>
    <recommendedName>
        <fullName evidence="9">Homeobox domain-containing protein</fullName>
    </recommendedName>
</protein>
<dbReference type="PANTHER" id="PTHR45793:SF5">
    <property type="entry name" value="HOMEOTIC PROTEIN OCELLILESS"/>
    <property type="match status" value="1"/>
</dbReference>
<keyword evidence="2" id="KW-0217">Developmental protein</keyword>
<feature type="compositionally biased region" description="Basic and acidic residues" evidence="8">
    <location>
        <begin position="142"/>
        <end position="154"/>
    </location>
</feature>
<keyword evidence="4 6" id="KW-0371">Homeobox</keyword>
<keyword evidence="5 6" id="KW-0539">Nucleus</keyword>
<dbReference type="PROSITE" id="PS00027">
    <property type="entry name" value="HOMEOBOX_1"/>
    <property type="match status" value="1"/>
</dbReference>
<dbReference type="EMBL" id="GL377309">
    <property type="protein sequence ID" value="EFI94853.1"/>
    <property type="molecule type" value="Genomic_DNA"/>
</dbReference>